<dbReference type="PROSITE" id="PS50110">
    <property type="entry name" value="RESPONSE_REGULATORY"/>
    <property type="match status" value="1"/>
</dbReference>
<dbReference type="CDD" id="cd17574">
    <property type="entry name" value="REC_OmpR"/>
    <property type="match status" value="1"/>
</dbReference>
<evidence type="ECO:0000256" key="1">
    <source>
        <dbReference type="ARBA" id="ARBA00022553"/>
    </source>
</evidence>
<keyword evidence="3 5" id="KW-0238">DNA-binding</keyword>
<dbReference type="Pfam" id="PF00072">
    <property type="entry name" value="Response_reg"/>
    <property type="match status" value="1"/>
</dbReference>
<evidence type="ECO:0000256" key="4">
    <source>
        <dbReference type="PROSITE-ProRule" id="PRU00169"/>
    </source>
</evidence>
<dbReference type="PANTHER" id="PTHR48111">
    <property type="entry name" value="REGULATOR OF RPOS"/>
    <property type="match status" value="1"/>
</dbReference>
<dbReference type="Proteomes" id="UP000318349">
    <property type="component" value="Unassembled WGS sequence"/>
</dbReference>
<evidence type="ECO:0000313" key="9">
    <source>
        <dbReference type="Proteomes" id="UP000318349"/>
    </source>
</evidence>
<dbReference type="GO" id="GO:0032993">
    <property type="term" value="C:protein-DNA complex"/>
    <property type="evidence" value="ECO:0007669"/>
    <property type="project" value="TreeGrafter"/>
</dbReference>
<evidence type="ECO:0000256" key="3">
    <source>
        <dbReference type="ARBA" id="ARBA00023125"/>
    </source>
</evidence>
<gene>
    <name evidence="8" type="ORF">FHP89_15480</name>
</gene>
<feature type="domain" description="OmpR/PhoB-type" evidence="7">
    <location>
        <begin position="122"/>
        <end position="221"/>
    </location>
</feature>
<evidence type="ECO:0000313" key="8">
    <source>
        <dbReference type="EMBL" id="TVO74814.1"/>
    </source>
</evidence>
<dbReference type="InterPro" id="IPR001789">
    <property type="entry name" value="Sig_transdc_resp-reg_receiver"/>
</dbReference>
<dbReference type="Pfam" id="PF00486">
    <property type="entry name" value="Trans_reg_C"/>
    <property type="match status" value="1"/>
</dbReference>
<evidence type="ECO:0000256" key="5">
    <source>
        <dbReference type="PROSITE-ProRule" id="PRU01091"/>
    </source>
</evidence>
<feature type="modified residue" description="4-aspartylphosphate" evidence="4">
    <location>
        <position position="47"/>
    </location>
</feature>
<reference evidence="8 9" key="1">
    <citation type="submission" date="2019-07" db="EMBL/GenBank/DDBJ databases">
        <title>The pathways for chlorine oxyanion respiration interact through the shared metabolite chlorate.</title>
        <authorList>
            <person name="Barnum T.P."/>
            <person name="Cheng Y."/>
            <person name="Hill K.A."/>
            <person name="Lucas L.N."/>
            <person name="Carlson H.K."/>
            <person name="Coates J.D."/>
        </authorList>
    </citation>
    <scope>NUCLEOTIDE SEQUENCE [LARGE SCALE GENOMIC DNA]</scope>
    <source>
        <strain evidence="8 9">SFB-1</strain>
    </source>
</reference>
<dbReference type="Gene3D" id="1.10.10.10">
    <property type="entry name" value="Winged helix-like DNA-binding domain superfamily/Winged helix DNA-binding domain"/>
    <property type="match status" value="1"/>
</dbReference>
<feature type="domain" description="Response regulatory" evidence="6">
    <location>
        <begin position="1"/>
        <end position="113"/>
    </location>
</feature>
<evidence type="ECO:0000259" key="7">
    <source>
        <dbReference type="PROSITE" id="PS51755"/>
    </source>
</evidence>
<protein>
    <submittedName>
        <fullName evidence="8">Response regulator transcription factor</fullName>
    </submittedName>
</protein>
<comment type="caution">
    <text evidence="8">The sequence shown here is derived from an EMBL/GenBank/DDBJ whole genome shotgun (WGS) entry which is preliminary data.</text>
</comment>
<dbReference type="SMART" id="SM00862">
    <property type="entry name" value="Trans_reg_C"/>
    <property type="match status" value="1"/>
</dbReference>
<dbReference type="PANTHER" id="PTHR48111:SF40">
    <property type="entry name" value="PHOSPHATE REGULON TRANSCRIPTIONAL REGULATORY PROTEIN PHOB"/>
    <property type="match status" value="1"/>
</dbReference>
<dbReference type="SUPFAM" id="SSF52172">
    <property type="entry name" value="CheY-like"/>
    <property type="match status" value="1"/>
</dbReference>
<organism evidence="8 9">
    <name type="scientific">Denitromonas halophila</name>
    <dbReference type="NCBI Taxonomy" id="1629404"/>
    <lineage>
        <taxon>Bacteria</taxon>
        <taxon>Pseudomonadati</taxon>
        <taxon>Pseudomonadota</taxon>
        <taxon>Betaproteobacteria</taxon>
        <taxon>Rhodocyclales</taxon>
        <taxon>Zoogloeaceae</taxon>
        <taxon>Denitromonas</taxon>
    </lineage>
</organism>
<dbReference type="EMBL" id="VMNI01000015">
    <property type="protein sequence ID" value="TVO74814.1"/>
    <property type="molecule type" value="Genomic_DNA"/>
</dbReference>
<dbReference type="CDD" id="cd00383">
    <property type="entry name" value="trans_reg_C"/>
    <property type="match status" value="1"/>
</dbReference>
<dbReference type="AlphaFoldDB" id="A0A558CRH3"/>
<keyword evidence="1 4" id="KW-0597">Phosphoprotein</keyword>
<dbReference type="InterPro" id="IPR039420">
    <property type="entry name" value="WalR-like"/>
</dbReference>
<evidence type="ECO:0000259" key="6">
    <source>
        <dbReference type="PROSITE" id="PS50110"/>
    </source>
</evidence>
<evidence type="ECO:0000256" key="2">
    <source>
        <dbReference type="ARBA" id="ARBA00023012"/>
    </source>
</evidence>
<feature type="DNA-binding region" description="OmpR/PhoB-type" evidence="5">
    <location>
        <begin position="122"/>
        <end position="221"/>
    </location>
</feature>
<dbReference type="InterPro" id="IPR011006">
    <property type="entry name" value="CheY-like_superfamily"/>
</dbReference>
<dbReference type="InterPro" id="IPR001867">
    <property type="entry name" value="OmpR/PhoB-type_DNA-bd"/>
</dbReference>
<dbReference type="PROSITE" id="PS51755">
    <property type="entry name" value="OMPR_PHOB"/>
    <property type="match status" value="1"/>
</dbReference>
<dbReference type="Gene3D" id="3.40.50.2300">
    <property type="match status" value="1"/>
</dbReference>
<dbReference type="GO" id="GO:0000976">
    <property type="term" value="F:transcription cis-regulatory region binding"/>
    <property type="evidence" value="ECO:0007669"/>
    <property type="project" value="TreeGrafter"/>
</dbReference>
<name>A0A558CRH3_9RHOO</name>
<dbReference type="InterPro" id="IPR036388">
    <property type="entry name" value="WH-like_DNA-bd_sf"/>
</dbReference>
<dbReference type="SMART" id="SM00448">
    <property type="entry name" value="REC"/>
    <property type="match status" value="1"/>
</dbReference>
<proteinExistence type="predicted"/>
<dbReference type="GO" id="GO:0000156">
    <property type="term" value="F:phosphorelay response regulator activity"/>
    <property type="evidence" value="ECO:0007669"/>
    <property type="project" value="TreeGrafter"/>
</dbReference>
<dbReference type="GO" id="GO:0005829">
    <property type="term" value="C:cytosol"/>
    <property type="evidence" value="ECO:0007669"/>
    <property type="project" value="TreeGrafter"/>
</dbReference>
<accession>A0A558CRH3</accession>
<keyword evidence="2" id="KW-0902">Two-component regulatory system</keyword>
<sequence>MLEDDTLQSDTLADWLRQAGHDVHVFSQSRDFVRVAGRESFDLCLIDWMLPEMTGTEVLHWLREDRANDTPVIFITARDAEEDIVTALGAGADDYLVKPLRRFELLSRIDAVMRRARPQASDNIVEVLPFVFDVQSKRVTLDGEPVELTDKEFDLAAFLFKNLGRLLSRGHMLEAVWGRNPNLATRTVDTHISRVRSKLGLRPENGFRLTPTYNYGYRLEQIEAAEDAAEGAAD</sequence>
<dbReference type="GO" id="GO:0006355">
    <property type="term" value="P:regulation of DNA-templated transcription"/>
    <property type="evidence" value="ECO:0007669"/>
    <property type="project" value="InterPro"/>
</dbReference>